<dbReference type="PANTHER" id="PTHR43031:SF1">
    <property type="entry name" value="PYRIDINE NUCLEOTIDE-DISULPHIDE OXIDOREDUCTASE"/>
    <property type="match status" value="1"/>
</dbReference>
<reference evidence="5" key="1">
    <citation type="journal article" date="2019" name="Int. J. Syst. Evol. Microbiol.">
        <title>The Global Catalogue of Microorganisms (GCM) 10K type strain sequencing project: providing services to taxonomists for standard genome sequencing and annotation.</title>
        <authorList>
            <consortium name="The Broad Institute Genomics Platform"/>
            <consortium name="The Broad Institute Genome Sequencing Center for Infectious Disease"/>
            <person name="Wu L."/>
            <person name="Ma J."/>
        </authorList>
    </citation>
    <scope>NUCLEOTIDE SEQUENCE [LARGE SCALE GENOMIC DNA]</scope>
    <source>
        <strain evidence="5">JCM 17926</strain>
    </source>
</reference>
<dbReference type="CDD" id="cd00158">
    <property type="entry name" value="RHOD"/>
    <property type="match status" value="1"/>
</dbReference>
<dbReference type="InterPro" id="IPR050229">
    <property type="entry name" value="GlpE_sulfurtransferase"/>
</dbReference>
<dbReference type="SMART" id="SM00450">
    <property type="entry name" value="RHOD"/>
    <property type="match status" value="1"/>
</dbReference>
<feature type="region of interest" description="Disordered" evidence="1">
    <location>
        <begin position="24"/>
        <end position="43"/>
    </location>
</feature>
<sequence length="146" mass="15532">MKAPYLLFAGVLLLASCNADSSTSGNEVSNALTPSESGVSSKLQPISSQETKALLAQQADVVILDVRTPAEYEAGHLQGARLMDIYAADFQERLQALDPTKTYLVYCAVGGRSREALQLMGQLGFQQVYDASEGFSALKTAGVPVE</sequence>
<feature type="chain" id="PRO_5045667808" description="Rhodanese domain-containing protein" evidence="2">
    <location>
        <begin position="22"/>
        <end position="146"/>
    </location>
</feature>
<evidence type="ECO:0000259" key="3">
    <source>
        <dbReference type="PROSITE" id="PS50206"/>
    </source>
</evidence>
<keyword evidence="5" id="KW-1185">Reference proteome</keyword>
<evidence type="ECO:0000313" key="5">
    <source>
        <dbReference type="Proteomes" id="UP001500552"/>
    </source>
</evidence>
<proteinExistence type="predicted"/>
<name>A0ABP8M2B8_9BACT</name>
<evidence type="ECO:0000256" key="1">
    <source>
        <dbReference type="SAM" id="MobiDB-lite"/>
    </source>
</evidence>
<comment type="caution">
    <text evidence="4">The sequence shown here is derived from an EMBL/GenBank/DDBJ whole genome shotgun (WGS) entry which is preliminary data.</text>
</comment>
<protein>
    <recommendedName>
        <fullName evidence="3">Rhodanese domain-containing protein</fullName>
    </recommendedName>
</protein>
<dbReference type="PANTHER" id="PTHR43031">
    <property type="entry name" value="FAD-DEPENDENT OXIDOREDUCTASE"/>
    <property type="match status" value="1"/>
</dbReference>
<dbReference type="Gene3D" id="3.40.250.10">
    <property type="entry name" value="Rhodanese-like domain"/>
    <property type="match status" value="1"/>
</dbReference>
<evidence type="ECO:0000313" key="4">
    <source>
        <dbReference type="EMBL" id="GAA4442734.1"/>
    </source>
</evidence>
<evidence type="ECO:0000256" key="2">
    <source>
        <dbReference type="SAM" id="SignalP"/>
    </source>
</evidence>
<feature type="signal peptide" evidence="2">
    <location>
        <begin position="1"/>
        <end position="21"/>
    </location>
</feature>
<dbReference type="RefSeq" id="WP_345162200.1">
    <property type="nucleotide sequence ID" value="NZ_BAABHC010000029.1"/>
</dbReference>
<keyword evidence="2" id="KW-0732">Signal</keyword>
<dbReference type="PROSITE" id="PS51257">
    <property type="entry name" value="PROKAR_LIPOPROTEIN"/>
    <property type="match status" value="1"/>
</dbReference>
<gene>
    <name evidence="4" type="ORF">GCM10023188_42770</name>
</gene>
<dbReference type="Proteomes" id="UP001500552">
    <property type="component" value="Unassembled WGS sequence"/>
</dbReference>
<feature type="domain" description="Rhodanese" evidence="3">
    <location>
        <begin position="57"/>
        <end position="146"/>
    </location>
</feature>
<dbReference type="InterPro" id="IPR001763">
    <property type="entry name" value="Rhodanese-like_dom"/>
</dbReference>
<dbReference type="InterPro" id="IPR036873">
    <property type="entry name" value="Rhodanese-like_dom_sf"/>
</dbReference>
<accession>A0ABP8M2B8</accession>
<dbReference type="Pfam" id="PF00581">
    <property type="entry name" value="Rhodanese"/>
    <property type="match status" value="1"/>
</dbReference>
<dbReference type="PROSITE" id="PS50206">
    <property type="entry name" value="RHODANESE_3"/>
    <property type="match status" value="1"/>
</dbReference>
<organism evidence="4 5">
    <name type="scientific">Pontibacter saemangeumensis</name>
    <dbReference type="NCBI Taxonomy" id="1084525"/>
    <lineage>
        <taxon>Bacteria</taxon>
        <taxon>Pseudomonadati</taxon>
        <taxon>Bacteroidota</taxon>
        <taxon>Cytophagia</taxon>
        <taxon>Cytophagales</taxon>
        <taxon>Hymenobacteraceae</taxon>
        <taxon>Pontibacter</taxon>
    </lineage>
</organism>
<dbReference type="SUPFAM" id="SSF52821">
    <property type="entry name" value="Rhodanese/Cell cycle control phosphatase"/>
    <property type="match status" value="1"/>
</dbReference>
<dbReference type="EMBL" id="BAABHC010000029">
    <property type="protein sequence ID" value="GAA4442734.1"/>
    <property type="molecule type" value="Genomic_DNA"/>
</dbReference>